<proteinExistence type="predicted"/>
<comment type="caution">
    <text evidence="2">The sequence shown here is derived from an EMBL/GenBank/DDBJ whole genome shotgun (WGS) entry which is preliminary data.</text>
</comment>
<reference evidence="2 3" key="1">
    <citation type="submission" date="2024-04" db="EMBL/GenBank/DDBJ databases">
        <title>Genome assembly C_amara_ONT_v2.</title>
        <authorList>
            <person name="Yant L."/>
            <person name="Moore C."/>
            <person name="Slenker M."/>
        </authorList>
    </citation>
    <scope>NUCLEOTIDE SEQUENCE [LARGE SCALE GENOMIC DNA]</scope>
    <source>
        <tissue evidence="2">Leaf</tissue>
    </source>
</reference>
<accession>A0ABD0ZST5</accession>
<dbReference type="SUPFAM" id="SSF117281">
    <property type="entry name" value="Kelch motif"/>
    <property type="match status" value="1"/>
</dbReference>
<dbReference type="Proteomes" id="UP001558713">
    <property type="component" value="Unassembled WGS sequence"/>
</dbReference>
<dbReference type="InterPro" id="IPR057499">
    <property type="entry name" value="Kelch_FKB95"/>
</dbReference>
<dbReference type="InterPro" id="IPR050354">
    <property type="entry name" value="F-box/kelch-repeat_ARATH"/>
</dbReference>
<dbReference type="CDD" id="cd22152">
    <property type="entry name" value="F-box_AtAFR-like"/>
    <property type="match status" value="1"/>
</dbReference>
<name>A0ABD0ZST5_CARAN</name>
<dbReference type="Pfam" id="PF00646">
    <property type="entry name" value="F-box"/>
    <property type="match status" value="1"/>
</dbReference>
<dbReference type="InterPro" id="IPR001810">
    <property type="entry name" value="F-box_dom"/>
</dbReference>
<dbReference type="InterPro" id="IPR006652">
    <property type="entry name" value="Kelch_1"/>
</dbReference>
<gene>
    <name evidence="2" type="ORF">V5N11_012332</name>
</gene>
<dbReference type="PANTHER" id="PTHR24414:SF127">
    <property type="entry name" value="F-BOX ASSOCIATED DOMAIN-CONTAINING PROTEIN"/>
    <property type="match status" value="1"/>
</dbReference>
<evidence type="ECO:0000313" key="2">
    <source>
        <dbReference type="EMBL" id="KAL1197674.1"/>
    </source>
</evidence>
<dbReference type="InterPro" id="IPR015915">
    <property type="entry name" value="Kelch-typ_b-propeller"/>
</dbReference>
<dbReference type="SMART" id="SM00612">
    <property type="entry name" value="Kelch"/>
    <property type="match status" value="2"/>
</dbReference>
<organism evidence="2 3">
    <name type="scientific">Cardamine amara subsp. amara</name>
    <dbReference type="NCBI Taxonomy" id="228776"/>
    <lineage>
        <taxon>Eukaryota</taxon>
        <taxon>Viridiplantae</taxon>
        <taxon>Streptophyta</taxon>
        <taxon>Embryophyta</taxon>
        <taxon>Tracheophyta</taxon>
        <taxon>Spermatophyta</taxon>
        <taxon>Magnoliopsida</taxon>
        <taxon>eudicotyledons</taxon>
        <taxon>Gunneridae</taxon>
        <taxon>Pentapetalae</taxon>
        <taxon>rosids</taxon>
        <taxon>malvids</taxon>
        <taxon>Brassicales</taxon>
        <taxon>Brassicaceae</taxon>
        <taxon>Cardamineae</taxon>
        <taxon>Cardamine</taxon>
    </lineage>
</organism>
<evidence type="ECO:0000313" key="3">
    <source>
        <dbReference type="Proteomes" id="UP001558713"/>
    </source>
</evidence>
<dbReference type="SMART" id="SM00256">
    <property type="entry name" value="FBOX"/>
    <property type="match status" value="1"/>
</dbReference>
<dbReference type="Gene3D" id="2.120.10.80">
    <property type="entry name" value="Kelch-type beta propeller"/>
    <property type="match status" value="1"/>
</dbReference>
<protein>
    <submittedName>
        <fullName evidence="2">F-box/kelch-repeat protein</fullName>
    </submittedName>
</protein>
<dbReference type="SUPFAM" id="SSF81383">
    <property type="entry name" value="F-box domain"/>
    <property type="match status" value="1"/>
</dbReference>
<dbReference type="AlphaFoldDB" id="A0ABD0ZST5"/>
<evidence type="ECO:0000259" key="1">
    <source>
        <dbReference type="PROSITE" id="PS50181"/>
    </source>
</evidence>
<dbReference type="PANTHER" id="PTHR24414">
    <property type="entry name" value="F-BOX/KELCH-REPEAT PROTEIN SKIP4"/>
    <property type="match status" value="1"/>
</dbReference>
<dbReference type="EMBL" id="JBANAX010000686">
    <property type="protein sequence ID" value="KAL1197674.1"/>
    <property type="molecule type" value="Genomic_DNA"/>
</dbReference>
<dbReference type="InterPro" id="IPR036047">
    <property type="entry name" value="F-box-like_dom_sf"/>
</dbReference>
<sequence length="348" mass="39913">MMKESLESSPTFSSLPYDIIFNCLARVSRFHYPTLSLVSKEFHSLLASRELYATRSRIGKTEDFLFVCLNLTKDKNPKPRWFTLSTIPKQQKLLPIPLFPHQHPKSSTVVSTGSVIYIIGGFVWGNRSKRVSIFDSRSHQWSRLPKMRLPRASAAAHVTDGKIYVIGGSKYNTSENKGEVYDPNTQTWEHILLTTPLDLTTQVSQKVYDMHGLKMKICFVEIDNLLYQTSVSNGKLKWRHPSGNVVGWTRVKGLEQELSPNHLTYVEKSGGGRRVTVWWKSMVIFRAQGHSVWSSKECKTEIWCAEISFERRGLEELWGFVEWSKNVFTFNGYDSPTDFVLDSAIVTY</sequence>
<keyword evidence="3" id="KW-1185">Reference proteome</keyword>
<feature type="domain" description="F-box" evidence="1">
    <location>
        <begin position="9"/>
        <end position="55"/>
    </location>
</feature>
<dbReference type="PROSITE" id="PS50181">
    <property type="entry name" value="FBOX"/>
    <property type="match status" value="1"/>
</dbReference>
<dbReference type="Pfam" id="PF25210">
    <property type="entry name" value="Kelch_FKB95"/>
    <property type="match status" value="1"/>
</dbReference>